<proteinExistence type="predicted"/>
<protein>
    <submittedName>
        <fullName evidence="2">Uncharacterized protein</fullName>
    </submittedName>
</protein>
<feature type="compositionally biased region" description="Polar residues" evidence="1">
    <location>
        <begin position="47"/>
        <end position="56"/>
    </location>
</feature>
<sequence length="89" mass="10251">MIQTKDPENMTSAWRQWHACGVTPDTTKGRPGRNPLLNRPFSPCPRQDSNLRNPLQESDRLVARRAETGLGGRSWVRSWPLRRAVVRCR</sequence>
<accession>A0ABP6TWZ3</accession>
<evidence type="ECO:0000313" key="2">
    <source>
        <dbReference type="EMBL" id="GAA3499881.1"/>
    </source>
</evidence>
<evidence type="ECO:0000313" key="3">
    <source>
        <dbReference type="Proteomes" id="UP001501455"/>
    </source>
</evidence>
<organism evidence="2 3">
    <name type="scientific">Streptomyces prasinosporus</name>
    <dbReference type="NCBI Taxonomy" id="68256"/>
    <lineage>
        <taxon>Bacteria</taxon>
        <taxon>Bacillati</taxon>
        <taxon>Actinomycetota</taxon>
        <taxon>Actinomycetes</taxon>
        <taxon>Kitasatosporales</taxon>
        <taxon>Streptomycetaceae</taxon>
        <taxon>Streptomyces</taxon>
        <taxon>Streptomyces albogriseolus group</taxon>
    </lineage>
</organism>
<dbReference type="EMBL" id="BAAAXF010000048">
    <property type="protein sequence ID" value="GAA3499881.1"/>
    <property type="molecule type" value="Genomic_DNA"/>
</dbReference>
<dbReference type="Proteomes" id="UP001501455">
    <property type="component" value="Unassembled WGS sequence"/>
</dbReference>
<evidence type="ECO:0000256" key="1">
    <source>
        <dbReference type="SAM" id="MobiDB-lite"/>
    </source>
</evidence>
<keyword evidence="3" id="KW-1185">Reference proteome</keyword>
<gene>
    <name evidence="2" type="ORF">GCM10019016_069860</name>
</gene>
<feature type="region of interest" description="Disordered" evidence="1">
    <location>
        <begin position="1"/>
        <end position="56"/>
    </location>
</feature>
<name>A0ABP6TWZ3_9ACTN</name>
<comment type="caution">
    <text evidence="2">The sequence shown here is derived from an EMBL/GenBank/DDBJ whole genome shotgun (WGS) entry which is preliminary data.</text>
</comment>
<reference evidence="3" key="1">
    <citation type="journal article" date="2019" name="Int. J. Syst. Evol. Microbiol.">
        <title>The Global Catalogue of Microorganisms (GCM) 10K type strain sequencing project: providing services to taxonomists for standard genome sequencing and annotation.</title>
        <authorList>
            <consortium name="The Broad Institute Genomics Platform"/>
            <consortium name="The Broad Institute Genome Sequencing Center for Infectious Disease"/>
            <person name="Wu L."/>
            <person name="Ma J."/>
        </authorList>
    </citation>
    <scope>NUCLEOTIDE SEQUENCE [LARGE SCALE GENOMIC DNA]</scope>
    <source>
        <strain evidence="3">JCM 4816</strain>
    </source>
</reference>